<organism evidence="1">
    <name type="scientific">Solivirus sp</name>
    <dbReference type="NCBI Taxonomy" id="2487772"/>
    <lineage>
        <taxon>Viruses</taxon>
        <taxon>Pithoviruses</taxon>
    </lineage>
</organism>
<protein>
    <recommendedName>
        <fullName evidence="2">F-box domain-containing protein</fullName>
    </recommendedName>
</protein>
<dbReference type="EMBL" id="MK072489">
    <property type="protein sequence ID" value="AYV85904.1"/>
    <property type="molecule type" value="Genomic_DNA"/>
</dbReference>
<proteinExistence type="predicted"/>
<evidence type="ECO:0008006" key="2">
    <source>
        <dbReference type="Google" id="ProtNLM"/>
    </source>
</evidence>
<sequence>MQYPSDLQKRYANTVFPDLPNELILSILANADVETFSNLCSQPEFRAYCSENSIFSERLYEERAKIASEKRFGKDLLEFKPREMKWREFYNRLSTLIDRLTFIRSRVYILALEGKLMELKIYYKINDGLSDIDAINIADFAAKSGHLEILQWIYDIKGTLPTLYGVNFAAANSHQHVLDWLATKGLHPARTHYSSMAQRLAGKQGLVRTTLGTRR</sequence>
<accession>A0A3G5AH36</accession>
<reference evidence="1" key="1">
    <citation type="submission" date="2018-10" db="EMBL/GenBank/DDBJ databases">
        <title>Hidden diversity of soil giant viruses.</title>
        <authorList>
            <person name="Schulz F."/>
            <person name="Alteio L."/>
            <person name="Goudeau D."/>
            <person name="Ryan E.M."/>
            <person name="Malmstrom R.R."/>
            <person name="Blanchard J."/>
            <person name="Woyke T."/>
        </authorList>
    </citation>
    <scope>NUCLEOTIDE SEQUENCE</scope>
    <source>
        <strain evidence="1">SOV1</strain>
    </source>
</reference>
<evidence type="ECO:0000313" key="1">
    <source>
        <dbReference type="EMBL" id="AYV85904.1"/>
    </source>
</evidence>
<gene>
    <name evidence="1" type="ORF">Solivirus1_61</name>
</gene>
<name>A0A3G5AH36_9VIRU</name>